<protein>
    <submittedName>
        <fullName evidence="1">Chitin-binding protein</fullName>
    </submittedName>
</protein>
<dbReference type="Proteomes" id="UP000305524">
    <property type="component" value="Unassembled WGS sequence"/>
</dbReference>
<evidence type="ECO:0000313" key="1">
    <source>
        <dbReference type="EMBL" id="TKI79117.1"/>
    </source>
</evidence>
<proteinExistence type="predicted"/>
<feature type="non-terminal residue" evidence="1">
    <location>
        <position position="1"/>
    </location>
</feature>
<evidence type="ECO:0000313" key="2">
    <source>
        <dbReference type="Proteomes" id="UP000305524"/>
    </source>
</evidence>
<feature type="non-terminal residue" evidence="1">
    <location>
        <position position="73"/>
    </location>
</feature>
<dbReference type="AlphaFoldDB" id="A0A4U2ZVS4"/>
<organism evidence="1 2">
    <name type="scientific">Bacillus mycoides</name>
    <dbReference type="NCBI Taxonomy" id="1405"/>
    <lineage>
        <taxon>Bacteria</taxon>
        <taxon>Bacillati</taxon>
        <taxon>Bacillota</taxon>
        <taxon>Bacilli</taxon>
        <taxon>Bacillales</taxon>
        <taxon>Bacillaceae</taxon>
        <taxon>Bacillus</taxon>
        <taxon>Bacillus cereus group</taxon>
    </lineage>
</organism>
<sequence length="73" mass="8293">VYGNKQQNAEQAKFPVKVGDFIEFTHLEGADRAIITNMEKNIQENFGVKVVYEITKEGLKKVDKIVNPKPDTE</sequence>
<name>A0A4U2ZVS4_BACMY</name>
<dbReference type="EMBL" id="SZOD01001192">
    <property type="protein sequence ID" value="TKI79117.1"/>
    <property type="molecule type" value="Genomic_DNA"/>
</dbReference>
<gene>
    <name evidence="1" type="ORF">FC701_32670</name>
</gene>
<comment type="caution">
    <text evidence="1">The sequence shown here is derived from an EMBL/GenBank/DDBJ whole genome shotgun (WGS) entry which is preliminary data.</text>
</comment>
<reference evidence="1 2" key="1">
    <citation type="journal article" date="2019" name="Environ. Microbiol.">
        <title>An active ?-lactamase is a part of an orchestrated cell wall stress resistance network of Bacillus subtilis and related rhizosphere species.</title>
        <authorList>
            <person name="Bucher T."/>
            <person name="Keren-Paz A."/>
            <person name="Hausser J."/>
            <person name="Olender T."/>
            <person name="Cytryn E."/>
            <person name="Kolodkin-Gal I."/>
        </authorList>
    </citation>
    <scope>NUCLEOTIDE SEQUENCE [LARGE SCALE GENOMIC DNA]</scope>
    <source>
        <strain evidence="1 2">I186</strain>
    </source>
</reference>
<accession>A0A4U2ZVS4</accession>